<accession>A0ABN8PPU2</accession>
<gene>
    <name evidence="1" type="ORF">PLOB_00044914</name>
</gene>
<name>A0ABN8PPU2_9CNID</name>
<proteinExistence type="predicted"/>
<protein>
    <submittedName>
        <fullName evidence="1">Uncharacterized protein</fullName>
    </submittedName>
</protein>
<reference evidence="1 2" key="1">
    <citation type="submission" date="2022-05" db="EMBL/GenBank/DDBJ databases">
        <authorList>
            <consortium name="Genoscope - CEA"/>
            <person name="William W."/>
        </authorList>
    </citation>
    <scope>NUCLEOTIDE SEQUENCE [LARGE SCALE GENOMIC DNA]</scope>
</reference>
<sequence length="187" mass="21396">MLSTENVVHVRVLREEFKPMMTTIYPRIAPRCSTPGVEIPCTPHKPLSCLLTVLCNDIHAAMKKLQFSVYRGDVYKKVAESQFTFKFLCSMKSFLLNLMGNECFKDRLVQHFQRVLALLSEPESSLIGQLNIDRNLVEVQNGWFWSFSEGAFAQGVIPESEVRAYVFISITSPRAYVHYDSLQEPDP</sequence>
<organism evidence="1 2">
    <name type="scientific">Porites lobata</name>
    <dbReference type="NCBI Taxonomy" id="104759"/>
    <lineage>
        <taxon>Eukaryota</taxon>
        <taxon>Metazoa</taxon>
        <taxon>Cnidaria</taxon>
        <taxon>Anthozoa</taxon>
        <taxon>Hexacorallia</taxon>
        <taxon>Scleractinia</taxon>
        <taxon>Fungiina</taxon>
        <taxon>Poritidae</taxon>
        <taxon>Porites</taxon>
    </lineage>
</organism>
<evidence type="ECO:0000313" key="1">
    <source>
        <dbReference type="EMBL" id="CAH3146185.1"/>
    </source>
</evidence>
<dbReference type="EMBL" id="CALNXK010000078">
    <property type="protein sequence ID" value="CAH3146185.1"/>
    <property type="molecule type" value="Genomic_DNA"/>
</dbReference>
<dbReference type="Proteomes" id="UP001159405">
    <property type="component" value="Unassembled WGS sequence"/>
</dbReference>
<comment type="caution">
    <text evidence="1">The sequence shown here is derived from an EMBL/GenBank/DDBJ whole genome shotgun (WGS) entry which is preliminary data.</text>
</comment>
<keyword evidence="2" id="KW-1185">Reference proteome</keyword>
<evidence type="ECO:0000313" key="2">
    <source>
        <dbReference type="Proteomes" id="UP001159405"/>
    </source>
</evidence>